<name>A0ABV5PPD9_STRCM</name>
<dbReference type="EMBL" id="JBHMCR010000027">
    <property type="protein sequence ID" value="MFB9524939.1"/>
    <property type="molecule type" value="Genomic_DNA"/>
</dbReference>
<evidence type="ECO:0000313" key="3">
    <source>
        <dbReference type="Proteomes" id="UP001589718"/>
    </source>
</evidence>
<comment type="caution">
    <text evidence="2">The sequence shown here is derived from an EMBL/GenBank/DDBJ whole genome shotgun (WGS) entry which is preliminary data.</text>
</comment>
<sequence length="289" mass="30718">MLLVTGATGTVGREVLRRLPELAPGLPVRVMAREPARVSGAPASAEIVRGNFTDARSLAGALRGVRRVLLLSVPSAAGDAVFLREAAAAGVRHVVKLSAAAVADEGADDLITRWQRRNEQLLVDSGLAWTLLRPRAFMSNTLSWARSIRTDNTVRALYGTSLNACVDPRDVAEVAVRVLAGAEHEKAEHEGMAYQLTGPEALSAVDRTRQLAQLLGRALRFEELDVEQARTALTARYSAEIAGALVESAERGRAGGKSEVDGTAPALLGRPAGDFRTWAADHLGAFRSG</sequence>
<proteinExistence type="predicted"/>
<organism evidence="2 3">
    <name type="scientific">Streptomyces cremeus</name>
    <dbReference type="NCBI Taxonomy" id="66881"/>
    <lineage>
        <taxon>Bacteria</taxon>
        <taxon>Bacillati</taxon>
        <taxon>Actinomycetota</taxon>
        <taxon>Actinomycetes</taxon>
        <taxon>Kitasatosporales</taxon>
        <taxon>Streptomycetaceae</taxon>
        <taxon>Streptomyces</taxon>
    </lineage>
</organism>
<dbReference type="PANTHER" id="PTHR43162:SF1">
    <property type="entry name" value="PRESTALK A DIFFERENTIATION PROTEIN A"/>
    <property type="match status" value="1"/>
</dbReference>
<dbReference type="Gene3D" id="3.90.25.10">
    <property type="entry name" value="UDP-galactose 4-epimerase, domain 1"/>
    <property type="match status" value="1"/>
</dbReference>
<evidence type="ECO:0000313" key="2">
    <source>
        <dbReference type="EMBL" id="MFB9524939.1"/>
    </source>
</evidence>
<dbReference type="PANTHER" id="PTHR43162">
    <property type="match status" value="1"/>
</dbReference>
<keyword evidence="3" id="KW-1185">Reference proteome</keyword>
<dbReference type="Pfam" id="PF13460">
    <property type="entry name" value="NAD_binding_10"/>
    <property type="match status" value="1"/>
</dbReference>
<dbReference type="SUPFAM" id="SSF51735">
    <property type="entry name" value="NAD(P)-binding Rossmann-fold domains"/>
    <property type="match status" value="1"/>
</dbReference>
<dbReference type="InterPro" id="IPR051604">
    <property type="entry name" value="Ergot_Alk_Oxidoreductase"/>
</dbReference>
<feature type="domain" description="NAD(P)-binding" evidence="1">
    <location>
        <begin position="6"/>
        <end position="180"/>
    </location>
</feature>
<gene>
    <name evidence="2" type="ORF">ACFFTU_33900</name>
</gene>
<dbReference type="Proteomes" id="UP001589718">
    <property type="component" value="Unassembled WGS sequence"/>
</dbReference>
<dbReference type="RefSeq" id="WP_345219965.1">
    <property type="nucleotide sequence ID" value="NZ_BAAAXE010000003.1"/>
</dbReference>
<dbReference type="InterPro" id="IPR016040">
    <property type="entry name" value="NAD(P)-bd_dom"/>
</dbReference>
<evidence type="ECO:0000259" key="1">
    <source>
        <dbReference type="Pfam" id="PF13460"/>
    </source>
</evidence>
<dbReference type="Gene3D" id="3.40.50.720">
    <property type="entry name" value="NAD(P)-binding Rossmann-like Domain"/>
    <property type="match status" value="1"/>
</dbReference>
<dbReference type="InterPro" id="IPR036291">
    <property type="entry name" value="NAD(P)-bd_dom_sf"/>
</dbReference>
<protein>
    <submittedName>
        <fullName evidence="2">NAD(P)H-binding protein</fullName>
    </submittedName>
</protein>
<reference evidence="2 3" key="1">
    <citation type="submission" date="2024-09" db="EMBL/GenBank/DDBJ databases">
        <authorList>
            <person name="Sun Q."/>
            <person name="Mori K."/>
        </authorList>
    </citation>
    <scope>NUCLEOTIDE SEQUENCE [LARGE SCALE GENOMIC DNA]</scope>
    <source>
        <strain evidence="2 3">JCM 4362</strain>
    </source>
</reference>
<accession>A0ABV5PPD9</accession>